<accession>A0A1U7VJD4</accession>
<dbReference type="RefSeq" id="XP_009765036.1">
    <property type="nucleotide sequence ID" value="XM_009766734.1"/>
</dbReference>
<name>A0A1U7VJD4_NICSY</name>
<organism evidence="1 2">
    <name type="scientific">Nicotiana sylvestris</name>
    <name type="common">Wood tobacco</name>
    <name type="synonym">South American tobacco</name>
    <dbReference type="NCBI Taxonomy" id="4096"/>
    <lineage>
        <taxon>Eukaryota</taxon>
        <taxon>Viridiplantae</taxon>
        <taxon>Streptophyta</taxon>
        <taxon>Embryophyta</taxon>
        <taxon>Tracheophyta</taxon>
        <taxon>Spermatophyta</taxon>
        <taxon>Magnoliopsida</taxon>
        <taxon>eudicotyledons</taxon>
        <taxon>Gunneridae</taxon>
        <taxon>Pentapetalae</taxon>
        <taxon>asterids</taxon>
        <taxon>lamiids</taxon>
        <taxon>Solanales</taxon>
        <taxon>Solanaceae</taxon>
        <taxon>Nicotianoideae</taxon>
        <taxon>Nicotianeae</taxon>
        <taxon>Nicotiana</taxon>
    </lineage>
</organism>
<proteinExistence type="predicted"/>
<dbReference type="AlphaFoldDB" id="A0A1U7VJD4"/>
<evidence type="ECO:0000313" key="2">
    <source>
        <dbReference type="RefSeq" id="XP_009765036.1"/>
    </source>
</evidence>
<gene>
    <name evidence="2" type="primary">LOC104216631</name>
</gene>
<dbReference type="Gene3D" id="1.10.287.70">
    <property type="match status" value="1"/>
</dbReference>
<protein>
    <submittedName>
        <fullName evidence="2">Uncharacterized protein LOC104216631 isoform X2</fullName>
    </submittedName>
</protein>
<keyword evidence="1" id="KW-1185">Reference proteome</keyword>
<reference evidence="2" key="2">
    <citation type="submission" date="2025-08" db="UniProtKB">
        <authorList>
            <consortium name="RefSeq"/>
        </authorList>
    </citation>
    <scope>IDENTIFICATION</scope>
    <source>
        <tissue evidence="2">Leaf</tissue>
    </source>
</reference>
<dbReference type="Proteomes" id="UP000189701">
    <property type="component" value="Unplaced"/>
</dbReference>
<evidence type="ECO:0000313" key="1">
    <source>
        <dbReference type="Proteomes" id="UP000189701"/>
    </source>
</evidence>
<reference evidence="1" key="1">
    <citation type="journal article" date="2013" name="Genome Biol.">
        <title>Reference genomes and transcriptomes of Nicotiana sylvestris and Nicotiana tomentosiformis.</title>
        <authorList>
            <person name="Sierro N."/>
            <person name="Battey J.N."/>
            <person name="Ouadi S."/>
            <person name="Bovet L."/>
            <person name="Goepfert S."/>
            <person name="Bakaher N."/>
            <person name="Peitsch M.C."/>
            <person name="Ivanov N.V."/>
        </authorList>
    </citation>
    <scope>NUCLEOTIDE SEQUENCE [LARGE SCALE GENOMIC DNA]</scope>
</reference>
<sequence length="127" mass="14153">MSCSCDVAVEVAMTHLVDPSPWPISGSLGALETTVGGVRKEDSEDDIKRAELAALETKWMCSIRDAFLAVSLGEELRLEWIEQLEGHSSSRAQIGTLCRVVPLETLIAQSWELGYSESRYRRDNKRL</sequence>